<feature type="region of interest" description="Disordered" evidence="1">
    <location>
        <begin position="82"/>
        <end position="105"/>
    </location>
</feature>
<dbReference type="AlphaFoldDB" id="A0A0G2J7A4"/>
<evidence type="ECO:0008006" key="4">
    <source>
        <dbReference type="Google" id="ProtNLM"/>
    </source>
</evidence>
<protein>
    <recommendedName>
        <fullName evidence="4">ATPase AAA-type core domain-containing protein</fullName>
    </recommendedName>
</protein>
<evidence type="ECO:0000313" key="2">
    <source>
        <dbReference type="EMBL" id="KKZ60731.1"/>
    </source>
</evidence>
<feature type="compositionally biased region" description="Low complexity" evidence="1">
    <location>
        <begin position="119"/>
        <end position="133"/>
    </location>
</feature>
<dbReference type="InterPro" id="IPR027417">
    <property type="entry name" value="P-loop_NTPase"/>
</dbReference>
<sequence length="162" mass="18223">MLLICRFEDVGKTSLVQAAAGTFDLDIYMLSLTGQSIADDELQWLCSHLPRHCLLLIEDIDSAGINREKTTAVTMGKIRFYQPPISTPQRPSPTADASSSLSCPSQQPRLLLPFVTSPISSQPASQRSQSPESPENDFDRRYQRACHRPLWIGPEWFFQRLS</sequence>
<evidence type="ECO:0000256" key="1">
    <source>
        <dbReference type="SAM" id="MobiDB-lite"/>
    </source>
</evidence>
<dbReference type="Gene3D" id="3.40.50.300">
    <property type="entry name" value="P-loop containing nucleotide triphosphate hydrolases"/>
    <property type="match status" value="1"/>
</dbReference>
<comment type="caution">
    <text evidence="2">The sequence shown here is derived from an EMBL/GenBank/DDBJ whole genome shotgun (WGS) entry which is preliminary data.</text>
</comment>
<name>A0A0G2J7A4_9EURO</name>
<accession>A0A0G2J7A4</accession>
<dbReference type="EMBL" id="LCZI01001483">
    <property type="protein sequence ID" value="KKZ60731.1"/>
    <property type="molecule type" value="Genomic_DNA"/>
</dbReference>
<dbReference type="VEuPathDB" id="FungiDB:EMCG_04602"/>
<reference evidence="3" key="1">
    <citation type="journal article" date="2015" name="PLoS Genet.">
        <title>The dynamic genome and transcriptome of the human fungal pathogen Blastomyces and close relative Emmonsia.</title>
        <authorList>
            <person name="Munoz J.F."/>
            <person name="Gauthier G.M."/>
            <person name="Desjardins C.A."/>
            <person name="Gallo J.E."/>
            <person name="Holder J."/>
            <person name="Sullivan T.D."/>
            <person name="Marty A.J."/>
            <person name="Carmen J.C."/>
            <person name="Chen Z."/>
            <person name="Ding L."/>
            <person name="Gujja S."/>
            <person name="Magrini V."/>
            <person name="Misas E."/>
            <person name="Mitreva M."/>
            <person name="Priest M."/>
            <person name="Saif S."/>
            <person name="Whiston E.A."/>
            <person name="Young S."/>
            <person name="Zeng Q."/>
            <person name="Goldman W.E."/>
            <person name="Mardis E.R."/>
            <person name="Taylor J.W."/>
            <person name="McEwen J.G."/>
            <person name="Clay O.K."/>
            <person name="Klein B.S."/>
            <person name="Cuomo C.A."/>
        </authorList>
    </citation>
    <scope>NUCLEOTIDE SEQUENCE [LARGE SCALE GENOMIC DNA]</scope>
    <source>
        <strain evidence="3">UAMH 3008</strain>
    </source>
</reference>
<gene>
    <name evidence="2" type="ORF">EMCG_04602</name>
</gene>
<dbReference type="OrthoDB" id="10251412at2759"/>
<evidence type="ECO:0000313" key="3">
    <source>
        <dbReference type="Proteomes" id="UP000034164"/>
    </source>
</evidence>
<dbReference type="Proteomes" id="UP000034164">
    <property type="component" value="Unassembled WGS sequence"/>
</dbReference>
<organism evidence="2 3">
    <name type="scientific">[Emmonsia] crescens</name>
    <dbReference type="NCBI Taxonomy" id="73230"/>
    <lineage>
        <taxon>Eukaryota</taxon>
        <taxon>Fungi</taxon>
        <taxon>Dikarya</taxon>
        <taxon>Ascomycota</taxon>
        <taxon>Pezizomycotina</taxon>
        <taxon>Eurotiomycetes</taxon>
        <taxon>Eurotiomycetidae</taxon>
        <taxon>Onygenales</taxon>
        <taxon>Ajellomycetaceae</taxon>
        <taxon>Emergomyces</taxon>
    </lineage>
</organism>
<proteinExistence type="predicted"/>
<feature type="compositionally biased region" description="Polar residues" evidence="1">
    <location>
        <begin position="95"/>
        <end position="105"/>
    </location>
</feature>
<feature type="region of interest" description="Disordered" evidence="1">
    <location>
        <begin position="119"/>
        <end position="139"/>
    </location>
</feature>